<proteinExistence type="predicted"/>
<dbReference type="PROSITE" id="PS51318">
    <property type="entry name" value="TAT"/>
    <property type="match status" value="1"/>
</dbReference>
<accession>A0ABP8UU17</accession>
<gene>
    <name evidence="2" type="ORF">GCM10023196_098720</name>
</gene>
<evidence type="ECO:0000256" key="1">
    <source>
        <dbReference type="SAM" id="SignalP"/>
    </source>
</evidence>
<dbReference type="InterPro" id="IPR006311">
    <property type="entry name" value="TAT_signal"/>
</dbReference>
<organism evidence="2 3">
    <name type="scientific">Actinoallomurus vinaceus</name>
    <dbReference type="NCBI Taxonomy" id="1080074"/>
    <lineage>
        <taxon>Bacteria</taxon>
        <taxon>Bacillati</taxon>
        <taxon>Actinomycetota</taxon>
        <taxon>Actinomycetes</taxon>
        <taxon>Streptosporangiales</taxon>
        <taxon>Thermomonosporaceae</taxon>
        <taxon>Actinoallomurus</taxon>
    </lineage>
</organism>
<evidence type="ECO:0008006" key="4">
    <source>
        <dbReference type="Google" id="ProtNLM"/>
    </source>
</evidence>
<sequence length="151" mass="16359">MFKPSKTRRAVATTAAALALTGGATVAMTGTAHAGQWACGEWQGGTSPWNNWFLMPCIKHDDAGYVASFQGHGGSTDVRAYVGIYDSCNGATYGMNPDSDYNHWWPGSNTDPYINSYHVNISCSSGVWAIGRVFESGNGSPWAWSRRAYDY</sequence>
<keyword evidence="1" id="KW-0732">Signal</keyword>
<dbReference type="RefSeq" id="WP_345442507.1">
    <property type="nucleotide sequence ID" value="NZ_BAABHK010000025.1"/>
</dbReference>
<evidence type="ECO:0000313" key="3">
    <source>
        <dbReference type="Proteomes" id="UP001501442"/>
    </source>
</evidence>
<reference evidence="3" key="1">
    <citation type="journal article" date="2019" name="Int. J. Syst. Evol. Microbiol.">
        <title>The Global Catalogue of Microorganisms (GCM) 10K type strain sequencing project: providing services to taxonomists for standard genome sequencing and annotation.</title>
        <authorList>
            <consortium name="The Broad Institute Genomics Platform"/>
            <consortium name="The Broad Institute Genome Sequencing Center for Infectious Disease"/>
            <person name="Wu L."/>
            <person name="Ma J."/>
        </authorList>
    </citation>
    <scope>NUCLEOTIDE SEQUENCE [LARGE SCALE GENOMIC DNA]</scope>
    <source>
        <strain evidence="3">JCM 17939</strain>
    </source>
</reference>
<evidence type="ECO:0000313" key="2">
    <source>
        <dbReference type="EMBL" id="GAA4638966.1"/>
    </source>
</evidence>
<dbReference type="Proteomes" id="UP001501442">
    <property type="component" value="Unassembled WGS sequence"/>
</dbReference>
<comment type="caution">
    <text evidence="2">The sequence shown here is derived from an EMBL/GenBank/DDBJ whole genome shotgun (WGS) entry which is preliminary data.</text>
</comment>
<keyword evidence="3" id="KW-1185">Reference proteome</keyword>
<feature type="signal peptide" evidence="1">
    <location>
        <begin position="1"/>
        <end position="34"/>
    </location>
</feature>
<feature type="chain" id="PRO_5047517461" description="Secreted protein" evidence="1">
    <location>
        <begin position="35"/>
        <end position="151"/>
    </location>
</feature>
<name>A0ABP8UU17_9ACTN</name>
<protein>
    <recommendedName>
        <fullName evidence="4">Secreted protein</fullName>
    </recommendedName>
</protein>
<dbReference type="EMBL" id="BAABHK010000025">
    <property type="protein sequence ID" value="GAA4638966.1"/>
    <property type="molecule type" value="Genomic_DNA"/>
</dbReference>